<name>A0ABQ8GJN6_9PEZI</name>
<dbReference type="EMBL" id="JAGTJR010000008">
    <property type="protein sequence ID" value="KAH7055750.1"/>
    <property type="molecule type" value="Genomic_DNA"/>
</dbReference>
<comment type="caution">
    <text evidence="2">The sequence shown here is derived from an EMBL/GenBank/DDBJ whole genome shotgun (WGS) entry which is preliminary data.</text>
</comment>
<evidence type="ECO:0000256" key="1">
    <source>
        <dbReference type="SAM" id="MobiDB-lite"/>
    </source>
</evidence>
<sequence>MICVVRKQDQRARPISRHGGDDVGGLAGGARRRAAEILMGAATGSVPRRLAAGGGRRPRHRRGDRCGRIKRSGGEGAAARANDSAVQHDRAESLPGPYKFRSGWTAGMMVTGRLATAERNRGGDGDDARMGALAPATPWRPLRAAGGQRCAACAWLRASGGSSVRNKRGDRTAAHSYSYSPAGCEFEYLGVGRALHRAWQGVQGVAMLRAGRRWQFLAQGRARPGKRGRGDGETPVTVARAGCDGVEKGSRASSKPHKKIAVRGR</sequence>
<feature type="region of interest" description="Disordered" evidence="1">
    <location>
        <begin position="7"/>
        <end position="27"/>
    </location>
</feature>
<evidence type="ECO:0000313" key="2">
    <source>
        <dbReference type="EMBL" id="KAH7055750.1"/>
    </source>
</evidence>
<gene>
    <name evidence="2" type="ORF">B0J12DRAFT_429335</name>
</gene>
<proteinExistence type="predicted"/>
<feature type="region of interest" description="Disordered" evidence="1">
    <location>
        <begin position="221"/>
        <end position="265"/>
    </location>
</feature>
<protein>
    <submittedName>
        <fullName evidence="2">Uncharacterized protein</fullName>
    </submittedName>
</protein>
<feature type="compositionally biased region" description="Basic residues" evidence="1">
    <location>
        <begin position="56"/>
        <end position="71"/>
    </location>
</feature>
<keyword evidence="3" id="KW-1185">Reference proteome</keyword>
<accession>A0ABQ8GJN6</accession>
<organism evidence="2 3">
    <name type="scientific">Macrophomina phaseolina</name>
    <dbReference type="NCBI Taxonomy" id="35725"/>
    <lineage>
        <taxon>Eukaryota</taxon>
        <taxon>Fungi</taxon>
        <taxon>Dikarya</taxon>
        <taxon>Ascomycota</taxon>
        <taxon>Pezizomycotina</taxon>
        <taxon>Dothideomycetes</taxon>
        <taxon>Dothideomycetes incertae sedis</taxon>
        <taxon>Botryosphaeriales</taxon>
        <taxon>Botryosphaeriaceae</taxon>
        <taxon>Macrophomina</taxon>
    </lineage>
</organism>
<feature type="region of interest" description="Disordered" evidence="1">
    <location>
        <begin position="47"/>
        <end position="96"/>
    </location>
</feature>
<evidence type="ECO:0000313" key="3">
    <source>
        <dbReference type="Proteomes" id="UP000774617"/>
    </source>
</evidence>
<feature type="compositionally biased region" description="Basic residues" evidence="1">
    <location>
        <begin position="254"/>
        <end position="265"/>
    </location>
</feature>
<reference evidence="2 3" key="1">
    <citation type="journal article" date="2021" name="Nat. Commun.">
        <title>Genetic determinants of endophytism in the Arabidopsis root mycobiome.</title>
        <authorList>
            <person name="Mesny F."/>
            <person name="Miyauchi S."/>
            <person name="Thiergart T."/>
            <person name="Pickel B."/>
            <person name="Atanasova L."/>
            <person name="Karlsson M."/>
            <person name="Huettel B."/>
            <person name="Barry K.W."/>
            <person name="Haridas S."/>
            <person name="Chen C."/>
            <person name="Bauer D."/>
            <person name="Andreopoulos W."/>
            <person name="Pangilinan J."/>
            <person name="LaButti K."/>
            <person name="Riley R."/>
            <person name="Lipzen A."/>
            <person name="Clum A."/>
            <person name="Drula E."/>
            <person name="Henrissat B."/>
            <person name="Kohler A."/>
            <person name="Grigoriev I.V."/>
            <person name="Martin F.M."/>
            <person name="Hacquard S."/>
        </authorList>
    </citation>
    <scope>NUCLEOTIDE SEQUENCE [LARGE SCALE GENOMIC DNA]</scope>
    <source>
        <strain evidence="2 3">MPI-SDFR-AT-0080</strain>
    </source>
</reference>
<dbReference type="Proteomes" id="UP000774617">
    <property type="component" value="Unassembled WGS sequence"/>
</dbReference>